<feature type="domain" description="Right handed beta helix" evidence="2">
    <location>
        <begin position="400"/>
        <end position="583"/>
    </location>
</feature>
<dbReference type="OrthoDB" id="9808066at2"/>
<dbReference type="Gene3D" id="2.160.20.10">
    <property type="entry name" value="Single-stranded right-handed beta-helix, Pectin lyase-like"/>
    <property type="match status" value="2"/>
</dbReference>
<gene>
    <name evidence="4" type="ORF">C7460_10237</name>
</gene>
<dbReference type="PANTHER" id="PTHR36453:SF1">
    <property type="entry name" value="RIGHT HANDED BETA HELIX DOMAIN-CONTAINING PROTEIN"/>
    <property type="match status" value="1"/>
</dbReference>
<evidence type="ECO:0000313" key="5">
    <source>
        <dbReference type="Proteomes" id="UP000256779"/>
    </source>
</evidence>
<evidence type="ECO:0000256" key="1">
    <source>
        <dbReference type="SAM" id="SignalP"/>
    </source>
</evidence>
<dbReference type="InterPro" id="IPR039448">
    <property type="entry name" value="Beta_helix"/>
</dbReference>
<accession>A0A3D9L6P1</accession>
<organism evidence="4 5">
    <name type="scientific">Marinoscillum furvescens DSM 4134</name>
    <dbReference type="NCBI Taxonomy" id="1122208"/>
    <lineage>
        <taxon>Bacteria</taxon>
        <taxon>Pseudomonadati</taxon>
        <taxon>Bacteroidota</taxon>
        <taxon>Cytophagia</taxon>
        <taxon>Cytophagales</taxon>
        <taxon>Reichenbachiellaceae</taxon>
        <taxon>Marinoscillum</taxon>
    </lineage>
</organism>
<evidence type="ECO:0000313" key="4">
    <source>
        <dbReference type="EMBL" id="REE02019.1"/>
    </source>
</evidence>
<dbReference type="Pfam" id="PF13229">
    <property type="entry name" value="Beta_helix"/>
    <property type="match status" value="1"/>
</dbReference>
<dbReference type="InterPro" id="IPR048482">
    <property type="entry name" value="GH141_ins"/>
</dbReference>
<feature type="signal peptide" evidence="1">
    <location>
        <begin position="1"/>
        <end position="28"/>
    </location>
</feature>
<dbReference type="InterPro" id="IPR011050">
    <property type="entry name" value="Pectin_lyase_fold/virulence"/>
</dbReference>
<protein>
    <submittedName>
        <fullName evidence="4">Parallel beta helix pectate lyase-like protein</fullName>
    </submittedName>
</protein>
<reference evidence="4 5" key="1">
    <citation type="submission" date="2018-07" db="EMBL/GenBank/DDBJ databases">
        <title>Genomic Encyclopedia of Type Strains, Phase IV (KMG-IV): sequencing the most valuable type-strain genomes for metagenomic binning, comparative biology and taxonomic classification.</title>
        <authorList>
            <person name="Goeker M."/>
        </authorList>
    </citation>
    <scope>NUCLEOTIDE SEQUENCE [LARGE SCALE GENOMIC DNA]</scope>
    <source>
        <strain evidence="4 5">DSM 4134</strain>
    </source>
</reference>
<dbReference type="SUPFAM" id="SSF51126">
    <property type="entry name" value="Pectin lyase-like"/>
    <property type="match status" value="1"/>
</dbReference>
<evidence type="ECO:0000259" key="2">
    <source>
        <dbReference type="Pfam" id="PF13229"/>
    </source>
</evidence>
<sequence>MKPLKHKTLLIMAIISVMSTLRIASLHAQELIVSSTGSGTRCNENEPCSLDYAVSLLPNLAGEDQTQDIHVRLLEGRYILNRPLHLSERHSGGNGHRVVFSAAPGAYPVISGGMQVEGWKIYSAELNIWKAQLPQGTDSRQFFVNGKRAIRARSVGGLHGVERMKFRRTDHPYRDDQGFVNMGFITTWADMARWKNKQDIEFVFKRNWTNPRAHVDSIFSFGSGLAKVYMKNPEYFWVTNKGMSSPIDGPWYIENAYELLDDPGEFYLDKSTSEIYYLPREGEEMSEVAAILPLQETLIRIAGASLDERATNITFQGITFQHTTWLHPSRNGFPDAQNGVLRERFLVDGSTYMGETKTYTDYPKYIEYLDPNGAVVIKNATGIHFEGCAFNQLGYIGILTLDGTQQCRIIGNRFTDISHTAIQLGDDYNRGDREDFYPSDERLLQQGHVVTNNYIHDVAKEYCSASGIGAAYPVDLTIAHNEIGNLPYSGLHIGWGWEYVGGNVADKTGGISTDGPTPTRNVTVNNNLIFDVTREVYDGGHIYTLGLTSGPSLIRDNYLKNLFNPYGSIYPDEGSDNYHITNNVTDGGSRWLHVNSLGANAIDSTYTNISEERIRPGSQTVATHTFQDAVETEAAKEIRLNAGLEQPYHHLREGIQNRPN</sequence>
<evidence type="ECO:0000259" key="3">
    <source>
        <dbReference type="Pfam" id="PF21231"/>
    </source>
</evidence>
<dbReference type="Proteomes" id="UP000256779">
    <property type="component" value="Unassembled WGS sequence"/>
</dbReference>
<dbReference type="GO" id="GO:0016829">
    <property type="term" value="F:lyase activity"/>
    <property type="evidence" value="ECO:0007669"/>
    <property type="project" value="UniProtKB-KW"/>
</dbReference>
<feature type="domain" description="GH141-like insertion" evidence="3">
    <location>
        <begin position="128"/>
        <end position="280"/>
    </location>
</feature>
<keyword evidence="1" id="KW-0732">Signal</keyword>
<dbReference type="InterPro" id="IPR012334">
    <property type="entry name" value="Pectin_lyas_fold"/>
</dbReference>
<comment type="caution">
    <text evidence="4">The sequence shown here is derived from an EMBL/GenBank/DDBJ whole genome shotgun (WGS) entry which is preliminary data.</text>
</comment>
<dbReference type="AlphaFoldDB" id="A0A3D9L6P1"/>
<dbReference type="EMBL" id="QREG01000002">
    <property type="protein sequence ID" value="REE02019.1"/>
    <property type="molecule type" value="Genomic_DNA"/>
</dbReference>
<dbReference type="SMR" id="A0A3D9L6P1"/>
<dbReference type="PANTHER" id="PTHR36453">
    <property type="entry name" value="SECRETED PROTEIN-RELATED"/>
    <property type="match status" value="1"/>
</dbReference>
<dbReference type="RefSeq" id="WP_115866558.1">
    <property type="nucleotide sequence ID" value="NZ_QREG01000002.1"/>
</dbReference>
<keyword evidence="5" id="KW-1185">Reference proteome</keyword>
<feature type="chain" id="PRO_5017808025" evidence="1">
    <location>
        <begin position="29"/>
        <end position="660"/>
    </location>
</feature>
<name>A0A3D9L6P1_MARFU</name>
<keyword evidence="4" id="KW-0456">Lyase</keyword>
<dbReference type="Pfam" id="PF21231">
    <property type="entry name" value="GH141_M"/>
    <property type="match status" value="1"/>
</dbReference>
<proteinExistence type="predicted"/>